<evidence type="ECO:0000259" key="2">
    <source>
        <dbReference type="Pfam" id="PF02841"/>
    </source>
</evidence>
<evidence type="ECO:0000313" key="3">
    <source>
        <dbReference type="Ensembl" id="ENSCAFP00020017067.1"/>
    </source>
</evidence>
<dbReference type="Gene3D" id="1.20.1000.10">
    <property type="entry name" value="Guanylate-binding protein, C-terminal domain"/>
    <property type="match status" value="1"/>
</dbReference>
<evidence type="ECO:0000313" key="4">
    <source>
        <dbReference type="Proteomes" id="UP000694391"/>
    </source>
</evidence>
<keyword evidence="1" id="KW-0175">Coiled coil</keyword>
<dbReference type="AlphaFoldDB" id="A0A8C0KLU4"/>
<accession>A0A8C0KLU4</accession>
<protein>
    <recommendedName>
        <fullName evidence="2">Guanylate-binding protein/Atlastin C-terminal domain-containing protein</fullName>
    </recommendedName>
</protein>
<keyword evidence="4" id="KW-1185">Reference proteome</keyword>
<proteinExistence type="predicted"/>
<dbReference type="InterPro" id="IPR036543">
    <property type="entry name" value="Guanylate-bd_C_sf"/>
</dbReference>
<dbReference type="InterPro" id="IPR003191">
    <property type="entry name" value="Guanylate-bd/ATL_C"/>
</dbReference>
<feature type="coiled-coil region" evidence="1">
    <location>
        <begin position="140"/>
        <end position="185"/>
    </location>
</feature>
<dbReference type="GO" id="GO:0005525">
    <property type="term" value="F:GTP binding"/>
    <property type="evidence" value="ECO:0007669"/>
    <property type="project" value="InterPro"/>
</dbReference>
<dbReference type="Proteomes" id="UP000694391">
    <property type="component" value="Unplaced"/>
</dbReference>
<dbReference type="PANTHER" id="PTHR10751">
    <property type="entry name" value="GUANYLATE BINDING PROTEIN"/>
    <property type="match status" value="1"/>
</dbReference>
<name>A0A8C0KLU4_CANLU</name>
<dbReference type="GO" id="GO:0003924">
    <property type="term" value="F:GTPase activity"/>
    <property type="evidence" value="ECO:0007669"/>
    <property type="project" value="InterPro"/>
</dbReference>
<feature type="domain" description="Guanylate-binding protein/Atlastin C-terminal" evidence="2">
    <location>
        <begin position="2"/>
        <end position="195"/>
    </location>
</feature>
<sequence length="253" mass="29734">LQLRLPTDTLQKLLDVHADCEREAIEVFMEHSFKNDKWEFQKKLMNTIEKKKEDFLLQSEDASVKYSQAKIKIFSVPRGHSLYLEAKNKVEWDYNLVPRKGVKANEVLQHFLQNQLAVVNSILQGDYGLTYQEEALSEGTGNAKTEIQEQQQKLEAEERSFKENIAQLREKLERERENLCRKQEKMLKCKLKVSLHRAWTVSMDSALVLQEEKVTKQTQKIGESDAEIQQMIIWAYSLVKEYGVFSKWCLNYR</sequence>
<reference evidence="3" key="1">
    <citation type="submission" date="2025-08" db="UniProtKB">
        <authorList>
            <consortium name="Ensembl"/>
        </authorList>
    </citation>
    <scope>IDENTIFICATION</scope>
</reference>
<dbReference type="Pfam" id="PF02841">
    <property type="entry name" value="GBP_C"/>
    <property type="match status" value="1"/>
</dbReference>
<reference evidence="3" key="2">
    <citation type="submission" date="2025-09" db="UniProtKB">
        <authorList>
            <consortium name="Ensembl"/>
        </authorList>
    </citation>
    <scope>IDENTIFICATION</scope>
</reference>
<dbReference type="Ensembl" id="ENSCAFT00020019811.1">
    <property type="protein sequence ID" value="ENSCAFP00020017067.1"/>
    <property type="gene ID" value="ENSCAFG00020013667.1"/>
</dbReference>
<dbReference type="SUPFAM" id="SSF48340">
    <property type="entry name" value="Interferon-induced guanylate-binding protein 1 (GBP1), C-terminal domain"/>
    <property type="match status" value="1"/>
</dbReference>
<organism evidence="3 4">
    <name type="scientific">Canis lupus dingo</name>
    <name type="common">dingo</name>
    <dbReference type="NCBI Taxonomy" id="286419"/>
    <lineage>
        <taxon>Eukaryota</taxon>
        <taxon>Metazoa</taxon>
        <taxon>Chordata</taxon>
        <taxon>Craniata</taxon>
        <taxon>Vertebrata</taxon>
        <taxon>Euteleostomi</taxon>
        <taxon>Mammalia</taxon>
        <taxon>Eutheria</taxon>
        <taxon>Laurasiatheria</taxon>
        <taxon>Carnivora</taxon>
        <taxon>Caniformia</taxon>
        <taxon>Canidae</taxon>
        <taxon>Canis</taxon>
    </lineage>
</organism>
<evidence type="ECO:0000256" key="1">
    <source>
        <dbReference type="SAM" id="Coils"/>
    </source>
</evidence>
<dbReference type="GeneTree" id="ENSGT00940000164661"/>